<dbReference type="Proteomes" id="UP000236173">
    <property type="component" value="Unassembled WGS sequence"/>
</dbReference>
<gene>
    <name evidence="1" type="ORF">HRbin17_02605</name>
</gene>
<sequence length="193" mass="21939">MFRPWATLLSVLGLLLLLVIVWRMAVTLTATPAPTPIKEGGRSDEVQILRGQLVVEIPDRHERWTLWFRTGRYDARSRVADTRDSACQVERRGAVVTVFAAPRIIVDFTEHTMRMTDGVTIIGVQARLRMRVPQLKWNWRTDRLKGGGTVRLDGERVWGVADGFTGDTALQRLHLANPRLQWRSKPSSDTAKE</sequence>
<name>A0A2H5XFX2_9BACT</name>
<reference evidence="2" key="1">
    <citation type="submission" date="2017-09" db="EMBL/GenBank/DDBJ databases">
        <title>Metaegenomics of thermophilic ammonia-oxidizing enrichment culture.</title>
        <authorList>
            <person name="Kato S."/>
            <person name="Suzuki K."/>
        </authorList>
    </citation>
    <scope>NUCLEOTIDE SEQUENCE [LARGE SCALE GENOMIC DNA]</scope>
</reference>
<dbReference type="EMBL" id="BEHT01000050">
    <property type="protein sequence ID" value="GBD00071.1"/>
    <property type="molecule type" value="Genomic_DNA"/>
</dbReference>
<evidence type="ECO:0008006" key="3">
    <source>
        <dbReference type="Google" id="ProtNLM"/>
    </source>
</evidence>
<evidence type="ECO:0000313" key="2">
    <source>
        <dbReference type="Proteomes" id="UP000236173"/>
    </source>
</evidence>
<proteinExistence type="predicted"/>
<comment type="caution">
    <text evidence="1">The sequence shown here is derived from an EMBL/GenBank/DDBJ whole genome shotgun (WGS) entry which is preliminary data.</text>
</comment>
<protein>
    <recommendedName>
        <fullName evidence="3">Lipopolysaccharide export system protein LptC</fullName>
    </recommendedName>
</protein>
<organism evidence="1 2">
    <name type="scientific">Candidatus Fervidibacter japonicus</name>
    <dbReference type="NCBI Taxonomy" id="2035412"/>
    <lineage>
        <taxon>Bacteria</taxon>
        <taxon>Candidatus Fervidibacterota</taxon>
        <taxon>Candidatus Fervidibacter</taxon>
    </lineage>
</organism>
<accession>A0A2H5XFX2</accession>
<dbReference type="AlphaFoldDB" id="A0A2H5XFX2"/>
<evidence type="ECO:0000313" key="1">
    <source>
        <dbReference type="EMBL" id="GBD00071.1"/>
    </source>
</evidence>